<keyword evidence="5 9" id="KW-1133">Transmembrane helix</keyword>
<dbReference type="InterPro" id="IPR016169">
    <property type="entry name" value="FAD-bd_PCMH_sub2"/>
</dbReference>
<dbReference type="InterPro" id="IPR000644">
    <property type="entry name" value="CBS_dom"/>
</dbReference>
<evidence type="ECO:0000256" key="1">
    <source>
        <dbReference type="ARBA" id="ARBA00004141"/>
    </source>
</evidence>
<comment type="subcellular location">
    <subcellularLocation>
        <location evidence="1">Membrane</location>
        <topology evidence="1">Multi-pass membrane protein</topology>
    </subcellularLocation>
</comment>
<evidence type="ECO:0000256" key="8">
    <source>
        <dbReference type="PROSITE-ProRule" id="PRU00703"/>
    </source>
</evidence>
<dbReference type="PANTHER" id="PTHR22777">
    <property type="entry name" value="HEMOLYSIN-RELATED"/>
    <property type="match status" value="1"/>
</dbReference>
<dbReference type="GO" id="GO:0050660">
    <property type="term" value="F:flavin adenine dinucleotide binding"/>
    <property type="evidence" value="ECO:0007669"/>
    <property type="project" value="InterPro"/>
</dbReference>
<feature type="transmembrane region" description="Helical" evidence="10">
    <location>
        <begin position="88"/>
        <end position="110"/>
    </location>
</feature>
<dbReference type="Gene3D" id="3.10.580.10">
    <property type="entry name" value="CBS-domain"/>
    <property type="match status" value="1"/>
</dbReference>
<dbReference type="Pfam" id="PF01595">
    <property type="entry name" value="CNNM"/>
    <property type="match status" value="1"/>
</dbReference>
<keyword evidence="14" id="KW-1185">Reference proteome</keyword>
<evidence type="ECO:0000256" key="4">
    <source>
        <dbReference type="ARBA" id="ARBA00022737"/>
    </source>
</evidence>
<evidence type="ECO:0000256" key="3">
    <source>
        <dbReference type="ARBA" id="ARBA00022692"/>
    </source>
</evidence>
<evidence type="ECO:0000256" key="9">
    <source>
        <dbReference type="PROSITE-ProRule" id="PRU01193"/>
    </source>
</evidence>
<evidence type="ECO:0000259" key="12">
    <source>
        <dbReference type="PROSITE" id="PS51846"/>
    </source>
</evidence>
<dbReference type="InterPro" id="IPR005170">
    <property type="entry name" value="Transptr-assoc_dom"/>
</dbReference>
<evidence type="ECO:0000259" key="11">
    <source>
        <dbReference type="PROSITE" id="PS51371"/>
    </source>
</evidence>
<proteinExistence type="inferred from homology"/>
<accession>A0A4V3G6X3</accession>
<comment type="similarity">
    <text evidence="2">Belongs to the UPF0053 family.</text>
</comment>
<feature type="transmembrane region" description="Helical" evidence="10">
    <location>
        <begin position="58"/>
        <end position="76"/>
    </location>
</feature>
<dbReference type="SUPFAM" id="SSF54631">
    <property type="entry name" value="CBS-domain pair"/>
    <property type="match status" value="1"/>
</dbReference>
<protein>
    <submittedName>
        <fullName evidence="13">CBS domain containing-hemolysin-like protein</fullName>
    </submittedName>
</protein>
<reference evidence="13 14" key="1">
    <citation type="submission" date="2019-03" db="EMBL/GenBank/DDBJ databases">
        <title>Genomic Encyclopedia of Type Strains, Phase IV (KMG-IV): sequencing the most valuable type-strain genomes for metagenomic binning, comparative biology and taxonomic classification.</title>
        <authorList>
            <person name="Goeker M."/>
        </authorList>
    </citation>
    <scope>NUCLEOTIDE SEQUENCE [LARGE SCALE GENOMIC DNA]</scope>
    <source>
        <strain evidence="13 14">DSM 28867</strain>
    </source>
</reference>
<dbReference type="GO" id="GO:0005886">
    <property type="term" value="C:plasma membrane"/>
    <property type="evidence" value="ECO:0007669"/>
    <property type="project" value="TreeGrafter"/>
</dbReference>
<sequence length="421" mass="47525">MDPQQIIIIVSLIMLIALSAMFSSSETAYSSVNVIRLKNMAKEGNKKAELAYKVHKNYTSAITSILIGNNIVNILATSLTTMLFTDLFGSSGVAFATIVMTIVVLVFGEITPKILASSHPEKVAMRFARPLSLLIAIFKPISFIAVKAQLRWDEDEEKKVTATEDELLEIVSTIEQEGVLVQEERELIESVIEFDDTAIKDVMVARDEVIWIYDNAKVEEVKELIMNHKLSRFPVISHKTLKVVGVLRVRDVFEAMIERKKISIPEMMSEPLFVSQRKKLPQILESIQKNRVHMAIVTESAKIENFVGIVTLEDILEELVGEIYDEYDLLPDHVVEIGHHTFEVEGKVNLAHFFDEYLDDYELPKTSARSITGWVAELAGGRVRKGKEIDFENYEIKVLATKEGKAEKIELTVLTPIESEE</sequence>
<dbReference type="Gene3D" id="3.30.465.10">
    <property type="match status" value="1"/>
</dbReference>
<name>A0A4V3G6X3_9FIRM</name>
<keyword evidence="6 8" id="KW-0129">CBS domain</keyword>
<dbReference type="PROSITE" id="PS51371">
    <property type="entry name" value="CBS"/>
    <property type="match status" value="2"/>
</dbReference>
<evidence type="ECO:0000256" key="2">
    <source>
        <dbReference type="ARBA" id="ARBA00006337"/>
    </source>
</evidence>
<evidence type="ECO:0000313" key="14">
    <source>
        <dbReference type="Proteomes" id="UP000294743"/>
    </source>
</evidence>
<feature type="domain" description="CNNM transmembrane" evidence="12">
    <location>
        <begin position="1"/>
        <end position="184"/>
    </location>
</feature>
<keyword evidence="7 9" id="KW-0472">Membrane</keyword>
<organism evidence="13 14">
    <name type="scientific">Breznakia blatticola</name>
    <dbReference type="NCBI Taxonomy" id="1754012"/>
    <lineage>
        <taxon>Bacteria</taxon>
        <taxon>Bacillati</taxon>
        <taxon>Bacillota</taxon>
        <taxon>Erysipelotrichia</taxon>
        <taxon>Erysipelotrichales</taxon>
        <taxon>Erysipelotrichaceae</taxon>
        <taxon>Breznakia</taxon>
    </lineage>
</organism>
<dbReference type="InterPro" id="IPR044751">
    <property type="entry name" value="Ion_transp-like_CBS"/>
</dbReference>
<gene>
    <name evidence="13" type="ORF">EDD63_11811</name>
</gene>
<dbReference type="SMART" id="SM00116">
    <property type="entry name" value="CBS"/>
    <property type="match status" value="2"/>
</dbReference>
<evidence type="ECO:0000313" key="13">
    <source>
        <dbReference type="EMBL" id="TDW16944.1"/>
    </source>
</evidence>
<dbReference type="Pfam" id="PF03471">
    <property type="entry name" value="CorC_HlyC"/>
    <property type="match status" value="1"/>
</dbReference>
<feature type="domain" description="CBS" evidence="11">
    <location>
        <begin position="267"/>
        <end position="326"/>
    </location>
</feature>
<dbReference type="AlphaFoldDB" id="A0A4V3G6X3"/>
<feature type="transmembrane region" description="Helical" evidence="10">
    <location>
        <begin position="6"/>
        <end position="37"/>
    </location>
</feature>
<dbReference type="RefSeq" id="WP_208318304.1">
    <property type="nucleotide sequence ID" value="NZ_SODD01000018.1"/>
</dbReference>
<dbReference type="Pfam" id="PF00571">
    <property type="entry name" value="CBS"/>
    <property type="match status" value="2"/>
</dbReference>
<dbReference type="SUPFAM" id="SSF56176">
    <property type="entry name" value="FAD-binding/transporter-associated domain-like"/>
    <property type="match status" value="1"/>
</dbReference>
<feature type="domain" description="CBS" evidence="11">
    <location>
        <begin position="203"/>
        <end position="262"/>
    </location>
</feature>
<dbReference type="InterPro" id="IPR046342">
    <property type="entry name" value="CBS_dom_sf"/>
</dbReference>
<dbReference type="SMART" id="SM01091">
    <property type="entry name" value="CorC_HlyC"/>
    <property type="match status" value="1"/>
</dbReference>
<evidence type="ECO:0000256" key="10">
    <source>
        <dbReference type="SAM" id="Phobius"/>
    </source>
</evidence>
<dbReference type="EMBL" id="SODD01000018">
    <property type="protein sequence ID" value="TDW16944.1"/>
    <property type="molecule type" value="Genomic_DNA"/>
</dbReference>
<evidence type="ECO:0000256" key="7">
    <source>
        <dbReference type="ARBA" id="ARBA00023136"/>
    </source>
</evidence>
<evidence type="ECO:0000256" key="5">
    <source>
        <dbReference type="ARBA" id="ARBA00022989"/>
    </source>
</evidence>
<evidence type="ECO:0000256" key="6">
    <source>
        <dbReference type="ARBA" id="ARBA00023122"/>
    </source>
</evidence>
<dbReference type="CDD" id="cd04590">
    <property type="entry name" value="CBS_pair_CorC_HlyC_assoc"/>
    <property type="match status" value="1"/>
</dbReference>
<dbReference type="PROSITE" id="PS51846">
    <property type="entry name" value="CNNM"/>
    <property type="match status" value="1"/>
</dbReference>
<comment type="caution">
    <text evidence="13">The sequence shown here is derived from an EMBL/GenBank/DDBJ whole genome shotgun (WGS) entry which is preliminary data.</text>
</comment>
<dbReference type="PANTHER" id="PTHR22777:SF17">
    <property type="entry name" value="UPF0053 PROTEIN SLL0260"/>
    <property type="match status" value="1"/>
</dbReference>
<keyword evidence="3 9" id="KW-0812">Transmembrane</keyword>
<keyword evidence="4" id="KW-0677">Repeat</keyword>
<dbReference type="InterPro" id="IPR036318">
    <property type="entry name" value="FAD-bd_PCMH-like_sf"/>
</dbReference>
<dbReference type="Proteomes" id="UP000294743">
    <property type="component" value="Unassembled WGS sequence"/>
</dbReference>
<dbReference type="InterPro" id="IPR002550">
    <property type="entry name" value="CNNM"/>
</dbReference>